<organism evidence="7 8">
    <name type="scientific">Streptomyces caeruleatus</name>
    <dbReference type="NCBI Taxonomy" id="661399"/>
    <lineage>
        <taxon>Bacteria</taxon>
        <taxon>Bacillati</taxon>
        <taxon>Actinomycetota</taxon>
        <taxon>Actinomycetes</taxon>
        <taxon>Kitasatosporales</taxon>
        <taxon>Streptomycetaceae</taxon>
        <taxon>Streptomyces</taxon>
    </lineage>
</organism>
<evidence type="ECO:0000256" key="3">
    <source>
        <dbReference type="ARBA" id="ARBA00022989"/>
    </source>
</evidence>
<keyword evidence="8" id="KW-1185">Reference proteome</keyword>
<name>A0A124IAD8_9ACTN</name>
<sequence>MLKRVFLAPDPGRARLRFAVRAVLGIGLAVVVCGLAGHSLVGAVTGGLAALLALFTVTDATVRGQALTTALLPLVGLPVLAAAAGLHDHPVARDLTFLAVVGAGVYARRWGPRGHSLGVFAFMTFFVAQFLHATPGQLPELYAAVLLSLATAAAVRFGLWCYERRLPPAAVPAPPGGTGLARVTTRQAVQATAGAGFALVVGQLVSGQRWYWAVGATWWIFVNTTSRGETLVRGFRRVLGTVIGIGLGLLIAVPLEGAGLPTALLLALCVFGIFYTAAVSYTWMMLCVTVLAELLYGLLGVLDPALLALRLAETGVGALGAVLAVLPVTTHTVTDAWIQRALRCVHAATAEAAARLAGDESADPASRVAELEQLLGRVRLAVAPLVHPLHPVPARKRRARHVLALLDDCAREIRGLVAVAADPVASHDARLAAACWRVEAAVEALTDGTAITAPTARPTESDPALAHLHGLERALSELAQPLRAPSGSPLVGA</sequence>
<gene>
    <name evidence="7" type="ORF">AQJ67_08510</name>
</gene>
<dbReference type="STRING" id="661399.AQJ67_08510"/>
<dbReference type="GO" id="GO:0016020">
    <property type="term" value="C:membrane"/>
    <property type="evidence" value="ECO:0007669"/>
    <property type="project" value="UniProtKB-SubCell"/>
</dbReference>
<comment type="caution">
    <text evidence="7">The sequence shown here is derived from an EMBL/GenBank/DDBJ whole genome shotgun (WGS) entry which is preliminary data.</text>
</comment>
<dbReference type="RefSeq" id="WP_062717421.1">
    <property type="nucleotide sequence ID" value="NZ_KQ948925.1"/>
</dbReference>
<evidence type="ECO:0000313" key="8">
    <source>
        <dbReference type="Proteomes" id="UP000053429"/>
    </source>
</evidence>
<dbReference type="Proteomes" id="UP000053429">
    <property type="component" value="Unassembled WGS sequence"/>
</dbReference>
<feature type="domain" description="Integral membrane bound transporter" evidence="6">
    <location>
        <begin position="198"/>
        <end position="323"/>
    </location>
</feature>
<evidence type="ECO:0000313" key="7">
    <source>
        <dbReference type="EMBL" id="KUO05392.1"/>
    </source>
</evidence>
<evidence type="ECO:0000256" key="4">
    <source>
        <dbReference type="ARBA" id="ARBA00023136"/>
    </source>
</evidence>
<keyword evidence="2 5" id="KW-0812">Transmembrane</keyword>
<feature type="transmembrane region" description="Helical" evidence="5">
    <location>
        <begin position="117"/>
        <end position="135"/>
    </location>
</feature>
<dbReference type="EMBL" id="LMWY01000005">
    <property type="protein sequence ID" value="KUO05392.1"/>
    <property type="molecule type" value="Genomic_DNA"/>
</dbReference>
<reference evidence="7" key="1">
    <citation type="submission" date="2015-10" db="EMBL/GenBank/DDBJ databases">
        <title>Draft genome sequence of Streptomyces caeruleatus NRRL B-24802, type strain for the species Streptomyces caeruleatus.</title>
        <authorList>
            <person name="Ruckert C."/>
            <person name="Winkler A."/>
            <person name="Kalinowski J."/>
            <person name="Kampfer P."/>
            <person name="Glaeser S."/>
        </authorList>
    </citation>
    <scope>NUCLEOTIDE SEQUENCE [LARGE SCALE GENOMIC DNA]</scope>
    <source>
        <strain evidence="7">NRRL B-24802</strain>
    </source>
</reference>
<comment type="subcellular location">
    <subcellularLocation>
        <location evidence="1">Membrane</location>
        <topology evidence="1">Multi-pass membrane protein</topology>
    </subcellularLocation>
</comment>
<evidence type="ECO:0000256" key="2">
    <source>
        <dbReference type="ARBA" id="ARBA00022692"/>
    </source>
</evidence>
<dbReference type="InterPro" id="IPR049453">
    <property type="entry name" value="Memb_transporter_dom"/>
</dbReference>
<keyword evidence="3 5" id="KW-1133">Transmembrane helix</keyword>
<dbReference type="OrthoDB" id="7431670at2"/>
<dbReference type="Pfam" id="PF13515">
    <property type="entry name" value="FUSC_2"/>
    <property type="match status" value="1"/>
</dbReference>
<accession>A0A124IAD8</accession>
<keyword evidence="4 5" id="KW-0472">Membrane</keyword>
<evidence type="ECO:0000256" key="1">
    <source>
        <dbReference type="ARBA" id="ARBA00004141"/>
    </source>
</evidence>
<feature type="transmembrane region" description="Helical" evidence="5">
    <location>
        <begin position="234"/>
        <end position="252"/>
    </location>
</feature>
<feature type="transmembrane region" description="Helical" evidence="5">
    <location>
        <begin position="141"/>
        <end position="162"/>
    </location>
</feature>
<feature type="transmembrane region" description="Helical" evidence="5">
    <location>
        <begin position="21"/>
        <end position="54"/>
    </location>
</feature>
<feature type="transmembrane region" description="Helical" evidence="5">
    <location>
        <begin position="258"/>
        <end position="276"/>
    </location>
</feature>
<evidence type="ECO:0000256" key="5">
    <source>
        <dbReference type="SAM" id="Phobius"/>
    </source>
</evidence>
<evidence type="ECO:0000259" key="6">
    <source>
        <dbReference type="Pfam" id="PF13515"/>
    </source>
</evidence>
<feature type="transmembrane region" description="Helical" evidence="5">
    <location>
        <begin position="66"/>
        <end position="86"/>
    </location>
</feature>
<proteinExistence type="predicted"/>
<feature type="transmembrane region" description="Helical" evidence="5">
    <location>
        <begin position="283"/>
        <end position="302"/>
    </location>
</feature>
<protein>
    <recommendedName>
        <fullName evidence="6">Integral membrane bound transporter domain-containing protein</fullName>
    </recommendedName>
</protein>
<dbReference type="AlphaFoldDB" id="A0A124IAD8"/>